<keyword evidence="1" id="KW-0472">Membrane</keyword>
<keyword evidence="4" id="KW-1185">Reference proteome</keyword>
<evidence type="ECO:0000313" key="4">
    <source>
        <dbReference type="Proteomes" id="UP000037822"/>
    </source>
</evidence>
<comment type="caution">
    <text evidence="3">The sequence shown here is derived from an EMBL/GenBank/DDBJ whole genome shotgun (WGS) entry which is preliminary data.</text>
</comment>
<name>A0A0N1N2E9_9HYPH</name>
<keyword evidence="1" id="KW-0812">Transmembrane</keyword>
<feature type="chain" id="PRO_5005878453" description="Sulfur globule protein" evidence="2">
    <location>
        <begin position="26"/>
        <end position="95"/>
    </location>
</feature>
<keyword evidence="2" id="KW-0732">Signal</keyword>
<keyword evidence="1" id="KW-1133">Transmembrane helix</keyword>
<evidence type="ECO:0000313" key="3">
    <source>
        <dbReference type="EMBL" id="KPH80016.1"/>
    </source>
</evidence>
<evidence type="ECO:0000256" key="1">
    <source>
        <dbReference type="SAM" id="Phobius"/>
    </source>
</evidence>
<feature type="signal peptide" evidence="2">
    <location>
        <begin position="1"/>
        <end position="25"/>
    </location>
</feature>
<accession>A0A0N1N2E9</accession>
<organism evidence="3 4">
    <name type="scientific">Bosea vaviloviae</name>
    <dbReference type="NCBI Taxonomy" id="1526658"/>
    <lineage>
        <taxon>Bacteria</taxon>
        <taxon>Pseudomonadati</taxon>
        <taxon>Pseudomonadota</taxon>
        <taxon>Alphaproteobacteria</taxon>
        <taxon>Hyphomicrobiales</taxon>
        <taxon>Boseaceae</taxon>
        <taxon>Bosea</taxon>
    </lineage>
</organism>
<dbReference type="PATRIC" id="fig|1526658.3.peg.4554"/>
<dbReference type="RefSeq" id="WP_054210022.1">
    <property type="nucleotide sequence ID" value="NZ_LGSZ01000047.1"/>
</dbReference>
<feature type="transmembrane region" description="Helical" evidence="1">
    <location>
        <begin position="36"/>
        <end position="57"/>
    </location>
</feature>
<reference evidence="3 4" key="1">
    <citation type="submission" date="2015-07" db="EMBL/GenBank/DDBJ databases">
        <title>Whole genome sequencing of Bosea vaviloviae isolated from cave pool.</title>
        <authorList>
            <person name="Tan N.E.H."/>
            <person name="Lee Y.P."/>
            <person name="Gan H.M."/>
            <person name="Barton H."/>
            <person name="Savka M.A."/>
        </authorList>
    </citation>
    <scope>NUCLEOTIDE SEQUENCE [LARGE SCALE GENOMIC DNA]</scope>
    <source>
        <strain evidence="3 4">SD260</strain>
    </source>
</reference>
<gene>
    <name evidence="3" type="ORF">AE618_15900</name>
</gene>
<sequence length="95" mass="9960">MTRFKTLAMAALTALTLGTTLSATSAEAGYWGRRGYGWGAGAGIVGALAAGAIIAGATRPAYGYSGYYGGRSCEMVERINHYGEVVGYRRVCGYY</sequence>
<evidence type="ECO:0008006" key="5">
    <source>
        <dbReference type="Google" id="ProtNLM"/>
    </source>
</evidence>
<protein>
    <recommendedName>
        <fullName evidence="5">Sulfur globule protein</fullName>
    </recommendedName>
</protein>
<dbReference type="Proteomes" id="UP000037822">
    <property type="component" value="Unassembled WGS sequence"/>
</dbReference>
<evidence type="ECO:0000256" key="2">
    <source>
        <dbReference type="SAM" id="SignalP"/>
    </source>
</evidence>
<dbReference type="EMBL" id="LGSZ01000047">
    <property type="protein sequence ID" value="KPH80016.1"/>
    <property type="molecule type" value="Genomic_DNA"/>
</dbReference>
<dbReference type="AlphaFoldDB" id="A0A0N1N2E9"/>
<proteinExistence type="predicted"/>